<feature type="domain" description="Peptidase S74" evidence="1">
    <location>
        <begin position="473"/>
        <end position="573"/>
    </location>
</feature>
<reference evidence="2" key="1">
    <citation type="submission" date="2023-04" db="EMBL/GenBank/DDBJ databases">
        <title>Phytophthora lilii NBRC 32176.</title>
        <authorList>
            <person name="Ichikawa N."/>
            <person name="Sato H."/>
            <person name="Tonouchi N."/>
        </authorList>
    </citation>
    <scope>NUCLEOTIDE SEQUENCE</scope>
    <source>
        <strain evidence="2">NBRC 32176</strain>
    </source>
</reference>
<name>A0A9W7D945_9STRA</name>
<dbReference type="OrthoDB" id="128859at2759"/>
<sequence length="578" mass="60223">MSQPPTFQTNEFNAAYFSSATDSLTIAEGDKRYIRTGGAISVASISVGGNMLNGVESGYLTSIAAGTAQNSKALVLNSTGSISGITSLTSTTLACTTHSQGGTNYNLANMLTTSTTTNITSVGTLGSLSVSGAISSGSITTTGTNTINTYGITTGTGGLTGTIKTASQTNITSVGTLGSLNVAGSISCGILATTGFGDVNSYSLTAGLGGINGTLNTASQPNITSLGAISALCVGDNSQGSTYDLNVLSSTTASVMVGRVQSQRNAYMLEFNYVALGSTSNYLSFRPNGITTSAISLFGDGRTTIGSTSLVSTRLLVAGSSSYLSGSFERVLRCQNDNATPMAFEVQIYNEAGGSASNGVAIGTYTADPLKLMVGNSSYAYLNSSGRLMVGNTTNWSPEATIHARGEIFADNMFHSKNNVDGQAKYRFNWSQANYPALGTDVIAGAVRLGICDGSYNWVSYVPVRGGAYTNASDVRLKTDIVECPHGLEAVMNMKPRKYRMIQENTIHLGFVAQELAEIVPEAVSGEECPNDTLNEQGFPVDPMGIDLASLTSVLCKAIQEQQIQIEELKRALEVLVR</sequence>
<evidence type="ECO:0000259" key="1">
    <source>
        <dbReference type="PROSITE" id="PS51688"/>
    </source>
</evidence>
<dbReference type="PROSITE" id="PS51688">
    <property type="entry name" value="ICA"/>
    <property type="match status" value="1"/>
</dbReference>
<dbReference type="Pfam" id="PF13884">
    <property type="entry name" value="Peptidase_S74"/>
    <property type="match status" value="1"/>
</dbReference>
<dbReference type="InterPro" id="IPR030392">
    <property type="entry name" value="S74_ICA"/>
</dbReference>
<dbReference type="Proteomes" id="UP001165083">
    <property type="component" value="Unassembled WGS sequence"/>
</dbReference>
<comment type="caution">
    <text evidence="2">The sequence shown here is derived from an EMBL/GenBank/DDBJ whole genome shotgun (WGS) entry which is preliminary data.</text>
</comment>
<evidence type="ECO:0000313" key="3">
    <source>
        <dbReference type="Proteomes" id="UP001165083"/>
    </source>
</evidence>
<proteinExistence type="predicted"/>
<accession>A0A9W7D945</accession>
<gene>
    <name evidence="2" type="ORF">Plil01_001839900</name>
</gene>
<dbReference type="EMBL" id="BSXW01012505">
    <property type="protein sequence ID" value="GMF65797.1"/>
    <property type="molecule type" value="Genomic_DNA"/>
</dbReference>
<organism evidence="2 3">
    <name type="scientific">Phytophthora lilii</name>
    <dbReference type="NCBI Taxonomy" id="2077276"/>
    <lineage>
        <taxon>Eukaryota</taxon>
        <taxon>Sar</taxon>
        <taxon>Stramenopiles</taxon>
        <taxon>Oomycota</taxon>
        <taxon>Peronosporomycetes</taxon>
        <taxon>Peronosporales</taxon>
        <taxon>Peronosporaceae</taxon>
        <taxon>Phytophthora</taxon>
    </lineage>
</organism>
<dbReference type="AlphaFoldDB" id="A0A9W7D945"/>
<protein>
    <submittedName>
        <fullName evidence="2">Unnamed protein product</fullName>
    </submittedName>
</protein>
<keyword evidence="3" id="KW-1185">Reference proteome</keyword>
<evidence type="ECO:0000313" key="2">
    <source>
        <dbReference type="EMBL" id="GMF65797.1"/>
    </source>
</evidence>